<evidence type="ECO:0000256" key="1">
    <source>
        <dbReference type="SAM" id="SignalP"/>
    </source>
</evidence>
<dbReference type="Proteomes" id="UP000024837">
    <property type="component" value="Unassembled WGS sequence"/>
</dbReference>
<accession>W7HXY1</accession>
<reference evidence="2 3" key="1">
    <citation type="submission" date="2013-05" db="EMBL/GenBank/DDBJ databases">
        <title>Drechslerella stenobrocha genome reveals carnivorous origination and mechanical trapping mechanism of predatory fungi.</title>
        <authorList>
            <person name="Liu X."/>
            <person name="Zhang W."/>
            <person name="Liu K."/>
        </authorList>
    </citation>
    <scope>NUCLEOTIDE SEQUENCE [LARGE SCALE GENOMIC DNA]</scope>
    <source>
        <strain evidence="2 3">248</strain>
    </source>
</reference>
<evidence type="ECO:0000313" key="2">
    <source>
        <dbReference type="EMBL" id="EWC44977.1"/>
    </source>
</evidence>
<name>W7HXY1_9PEZI</name>
<keyword evidence="3" id="KW-1185">Reference proteome</keyword>
<protein>
    <submittedName>
        <fullName evidence="2">Uncharacterized protein</fullName>
    </submittedName>
</protein>
<proteinExistence type="predicted"/>
<feature type="chain" id="PRO_5004895771" evidence="1">
    <location>
        <begin position="20"/>
        <end position="133"/>
    </location>
</feature>
<keyword evidence="1" id="KW-0732">Signal</keyword>
<sequence length="133" mass="14827">MLTPRFLLIAFGLPAAVWGNFITRQSFEVAPEAGGVVKATGVVFDTELQGQCIALWGVYFEDKEPNIAMPRAPNLLADGWTVELFQDPDCTTGILVGNTWPKEEGVDYDDPNGEWVNIWYKLERAVEDVRIHG</sequence>
<organism evidence="2 3">
    <name type="scientific">Drechslerella stenobrocha 248</name>
    <dbReference type="NCBI Taxonomy" id="1043628"/>
    <lineage>
        <taxon>Eukaryota</taxon>
        <taxon>Fungi</taxon>
        <taxon>Dikarya</taxon>
        <taxon>Ascomycota</taxon>
        <taxon>Pezizomycotina</taxon>
        <taxon>Orbiliomycetes</taxon>
        <taxon>Orbiliales</taxon>
        <taxon>Orbiliaceae</taxon>
        <taxon>Drechslerella</taxon>
    </lineage>
</organism>
<feature type="signal peptide" evidence="1">
    <location>
        <begin position="1"/>
        <end position="19"/>
    </location>
</feature>
<dbReference type="HOGENOM" id="CLU_1906697_0_0_1"/>
<evidence type="ECO:0000313" key="3">
    <source>
        <dbReference type="Proteomes" id="UP000024837"/>
    </source>
</evidence>
<dbReference type="AlphaFoldDB" id="W7HXY1"/>
<gene>
    <name evidence="2" type="ORF">DRE_01036</name>
</gene>
<dbReference type="EMBL" id="KI966433">
    <property type="protein sequence ID" value="EWC44977.1"/>
    <property type="molecule type" value="Genomic_DNA"/>
</dbReference>